<proteinExistence type="predicted"/>
<dbReference type="GO" id="GO:0051539">
    <property type="term" value="F:4 iron, 4 sulfur cluster binding"/>
    <property type="evidence" value="ECO:0007669"/>
    <property type="project" value="UniProtKB-KW"/>
</dbReference>
<dbReference type="InterPro" id="IPR017896">
    <property type="entry name" value="4Fe4S_Fe-S-bd"/>
</dbReference>
<dbReference type="Pfam" id="PF13183">
    <property type="entry name" value="Fer4_8"/>
    <property type="match status" value="1"/>
</dbReference>
<dbReference type="Proteomes" id="UP000245125">
    <property type="component" value="Unassembled WGS sequence"/>
</dbReference>
<keyword evidence="2" id="KW-0479">Metal-binding</keyword>
<organism evidence="8 9">
    <name type="scientific">Candidatus Sulfobium mesophilum</name>
    <dbReference type="NCBI Taxonomy" id="2016548"/>
    <lineage>
        <taxon>Bacteria</taxon>
        <taxon>Pseudomonadati</taxon>
        <taxon>Nitrospirota</taxon>
        <taxon>Nitrospiria</taxon>
        <taxon>Nitrospirales</taxon>
        <taxon>Nitrospiraceae</taxon>
        <taxon>Candidatus Sulfobium</taxon>
    </lineage>
</organism>
<dbReference type="Gene3D" id="1.10.1060.10">
    <property type="entry name" value="Alpha-helical ferredoxin"/>
    <property type="match status" value="1"/>
</dbReference>
<dbReference type="SUPFAM" id="SSF46548">
    <property type="entry name" value="alpha-helical ferredoxin"/>
    <property type="match status" value="1"/>
</dbReference>
<evidence type="ECO:0000256" key="3">
    <source>
        <dbReference type="ARBA" id="ARBA00023002"/>
    </source>
</evidence>
<feature type="transmembrane region" description="Helical" evidence="6">
    <location>
        <begin position="118"/>
        <end position="137"/>
    </location>
</feature>
<name>A0A2U3QH09_9BACT</name>
<dbReference type="AlphaFoldDB" id="A0A2U3QH09"/>
<evidence type="ECO:0000259" key="7">
    <source>
        <dbReference type="Pfam" id="PF13183"/>
    </source>
</evidence>
<evidence type="ECO:0000256" key="2">
    <source>
        <dbReference type="ARBA" id="ARBA00022723"/>
    </source>
</evidence>
<dbReference type="GO" id="GO:0016491">
    <property type="term" value="F:oxidoreductase activity"/>
    <property type="evidence" value="ECO:0007669"/>
    <property type="project" value="UniProtKB-KW"/>
</dbReference>
<dbReference type="NCBIfam" id="NF038018">
    <property type="entry name" value="qmoC"/>
    <property type="match status" value="1"/>
</dbReference>
<feature type="transmembrane region" description="Helical" evidence="6">
    <location>
        <begin position="343"/>
        <end position="364"/>
    </location>
</feature>
<protein>
    <submittedName>
        <fullName evidence="8">Quinone-interacting membrane bound oxidoreductase subunit C (QmoC)</fullName>
    </submittedName>
</protein>
<dbReference type="EMBL" id="OUUY01000075">
    <property type="protein sequence ID" value="SPQ00691.1"/>
    <property type="molecule type" value="Genomic_DNA"/>
</dbReference>
<keyword evidence="5" id="KW-0411">Iron-sulfur</keyword>
<dbReference type="GO" id="GO:0005886">
    <property type="term" value="C:plasma membrane"/>
    <property type="evidence" value="ECO:0007669"/>
    <property type="project" value="TreeGrafter"/>
</dbReference>
<gene>
    <name evidence="8" type="ORF">NBG4_30085</name>
</gene>
<evidence type="ECO:0000256" key="6">
    <source>
        <dbReference type="SAM" id="Phobius"/>
    </source>
</evidence>
<keyword evidence="6" id="KW-0812">Transmembrane</keyword>
<keyword evidence="3" id="KW-0560">Oxidoreductase</keyword>
<dbReference type="PANTHER" id="PTHR43255:SF1">
    <property type="entry name" value="IRON-SULFUR-BINDING OXIDOREDUCTASE FADF-RELATED"/>
    <property type="match status" value="1"/>
</dbReference>
<dbReference type="InterPro" id="IPR017900">
    <property type="entry name" value="4Fe4S_Fe_S_CS"/>
</dbReference>
<dbReference type="InterPro" id="IPR009051">
    <property type="entry name" value="Helical_ferredxn"/>
</dbReference>
<dbReference type="OrthoDB" id="9769677at2"/>
<dbReference type="Gene3D" id="1.20.950.20">
    <property type="entry name" value="Transmembrane di-heme cytochromes, Chain C"/>
    <property type="match status" value="1"/>
</dbReference>
<evidence type="ECO:0000256" key="4">
    <source>
        <dbReference type="ARBA" id="ARBA00023004"/>
    </source>
</evidence>
<dbReference type="InterPro" id="IPR051460">
    <property type="entry name" value="HdrC_iron-sulfur_subunit"/>
</dbReference>
<feature type="transmembrane region" description="Helical" evidence="6">
    <location>
        <begin position="281"/>
        <end position="299"/>
    </location>
</feature>
<accession>A0A2U3QH09</accession>
<dbReference type="PANTHER" id="PTHR43255">
    <property type="entry name" value="IRON-SULFUR-BINDING OXIDOREDUCTASE FADF-RELATED-RELATED"/>
    <property type="match status" value="1"/>
</dbReference>
<dbReference type="SUPFAM" id="SSF103501">
    <property type="entry name" value="Respiratory nitrate reductase 1 gamma chain"/>
    <property type="match status" value="1"/>
</dbReference>
<keyword evidence="4" id="KW-0408">Iron</keyword>
<feature type="transmembrane region" description="Helical" evidence="6">
    <location>
        <begin position="245"/>
        <end position="266"/>
    </location>
</feature>
<dbReference type="InterPro" id="IPR036197">
    <property type="entry name" value="NarG-like_sf"/>
</dbReference>
<keyword evidence="9" id="KW-1185">Reference proteome</keyword>
<reference evidence="9" key="1">
    <citation type="submission" date="2018-03" db="EMBL/GenBank/DDBJ databases">
        <authorList>
            <person name="Zecchin S."/>
        </authorList>
    </citation>
    <scope>NUCLEOTIDE SEQUENCE [LARGE SCALE GENOMIC DNA]</scope>
</reference>
<dbReference type="GO" id="GO:0046872">
    <property type="term" value="F:metal ion binding"/>
    <property type="evidence" value="ECO:0007669"/>
    <property type="project" value="UniProtKB-KW"/>
</dbReference>
<keyword evidence="6" id="KW-1133">Transmembrane helix</keyword>
<sequence>MAEGKLIKPDLDFVKRVMSSGGESLKKCYQCATCSVVCNVTPDDKPFPRKEMIHAQWGLKEKLFGNPDIWICHQCSDCTAYCPRGAKPGEVLGAIRKVSIEHYSFPSFMGRMVGDPKFLIFLLAVPILLFAAVAPYVGHLIPAQYLEGHTPGYLHEVITSTEPIVYAEKFMPVPFIDTIFICAALFACLGFFIGVVKYWKDLTAFGGKPKGSILNAAGATITDFLAHKNFKKCEVTVDRAKSHLFVFYGFVGLAITTTWAIFYLYGLHRESPYPLYDPMKILGNASAVALLLGILWVISNRSKNAEKAGKGSYYDWLFISVVLTIVVTGILSEVLRLLGISLLAYPVYFIHLVAIFFLFAYAPFSKMAHMVYRTTALVYAKSIGREKEN</sequence>
<evidence type="ECO:0000313" key="9">
    <source>
        <dbReference type="Proteomes" id="UP000245125"/>
    </source>
</evidence>
<keyword evidence="1" id="KW-0004">4Fe-4S</keyword>
<feature type="domain" description="4Fe-4S ferredoxin-type" evidence="7">
    <location>
        <begin position="25"/>
        <end position="85"/>
    </location>
</feature>
<keyword evidence="6" id="KW-0472">Membrane</keyword>
<feature type="transmembrane region" description="Helical" evidence="6">
    <location>
        <begin position="178"/>
        <end position="199"/>
    </location>
</feature>
<evidence type="ECO:0000256" key="1">
    <source>
        <dbReference type="ARBA" id="ARBA00022485"/>
    </source>
</evidence>
<evidence type="ECO:0000256" key="5">
    <source>
        <dbReference type="ARBA" id="ARBA00023014"/>
    </source>
</evidence>
<evidence type="ECO:0000313" key="8">
    <source>
        <dbReference type="EMBL" id="SPQ00691.1"/>
    </source>
</evidence>
<dbReference type="PROSITE" id="PS00198">
    <property type="entry name" value="4FE4S_FER_1"/>
    <property type="match status" value="1"/>
</dbReference>
<feature type="transmembrane region" description="Helical" evidence="6">
    <location>
        <begin position="311"/>
        <end position="331"/>
    </location>
</feature>